<evidence type="ECO:0000259" key="5">
    <source>
        <dbReference type="PROSITE" id="PS51755"/>
    </source>
</evidence>
<proteinExistence type="predicted"/>
<keyword evidence="2" id="KW-0597">Phosphoprotein</keyword>
<dbReference type="SMART" id="SM00448">
    <property type="entry name" value="REC"/>
    <property type="match status" value="1"/>
</dbReference>
<name>A0A444I481_RHILE</name>
<feature type="domain" description="Response regulatory" evidence="4">
    <location>
        <begin position="6"/>
        <end position="119"/>
    </location>
</feature>
<reference evidence="6 7" key="1">
    <citation type="submission" date="2019-01" db="EMBL/GenBank/DDBJ databases">
        <title>RHIZO-ID as a novel technology for direct rhizobia identification.</title>
        <authorList>
            <person name="De Meyer S.E."/>
        </authorList>
    </citation>
    <scope>NUCLEOTIDE SEQUENCE [LARGE SCALE GENOMIC DNA]</scope>
    <source>
        <strain evidence="6 7">WSM448</strain>
    </source>
</reference>
<protein>
    <submittedName>
        <fullName evidence="6">Response regulator transcription factor</fullName>
    </submittedName>
</protein>
<dbReference type="Proteomes" id="UP000283817">
    <property type="component" value="Unassembled WGS sequence"/>
</dbReference>
<dbReference type="CDD" id="cd17574">
    <property type="entry name" value="REC_OmpR"/>
    <property type="match status" value="1"/>
</dbReference>
<dbReference type="Pfam" id="PF00486">
    <property type="entry name" value="Trans_reg_C"/>
    <property type="match status" value="1"/>
</dbReference>
<dbReference type="GO" id="GO:0006355">
    <property type="term" value="P:regulation of DNA-templated transcription"/>
    <property type="evidence" value="ECO:0007669"/>
    <property type="project" value="InterPro"/>
</dbReference>
<dbReference type="SUPFAM" id="SSF52172">
    <property type="entry name" value="CheY-like"/>
    <property type="match status" value="1"/>
</dbReference>
<dbReference type="GO" id="GO:0000976">
    <property type="term" value="F:transcription cis-regulatory region binding"/>
    <property type="evidence" value="ECO:0007669"/>
    <property type="project" value="TreeGrafter"/>
</dbReference>
<dbReference type="InterPro" id="IPR036388">
    <property type="entry name" value="WH-like_DNA-bd_sf"/>
</dbReference>
<dbReference type="InterPro" id="IPR001867">
    <property type="entry name" value="OmpR/PhoB-type_DNA-bd"/>
</dbReference>
<dbReference type="PROSITE" id="PS51755">
    <property type="entry name" value="OMPR_PHOB"/>
    <property type="match status" value="1"/>
</dbReference>
<dbReference type="PANTHER" id="PTHR48111">
    <property type="entry name" value="REGULATOR OF RPOS"/>
    <property type="match status" value="1"/>
</dbReference>
<dbReference type="EMBL" id="SBHX01000025">
    <property type="protein sequence ID" value="RWX32417.1"/>
    <property type="molecule type" value="Genomic_DNA"/>
</dbReference>
<accession>A0A444I481</accession>
<dbReference type="InterPro" id="IPR011006">
    <property type="entry name" value="CheY-like_superfamily"/>
</dbReference>
<dbReference type="AlphaFoldDB" id="A0A444I481"/>
<dbReference type="SMART" id="SM00862">
    <property type="entry name" value="Trans_reg_C"/>
    <property type="match status" value="1"/>
</dbReference>
<dbReference type="InterPro" id="IPR001789">
    <property type="entry name" value="Sig_transdc_resp-reg_receiver"/>
</dbReference>
<feature type="modified residue" description="4-aspartylphosphate" evidence="2">
    <location>
        <position position="55"/>
    </location>
</feature>
<evidence type="ECO:0000259" key="4">
    <source>
        <dbReference type="PROSITE" id="PS50110"/>
    </source>
</evidence>
<keyword evidence="1 3" id="KW-0238">DNA-binding</keyword>
<comment type="caution">
    <text evidence="6">The sequence shown here is derived from an EMBL/GenBank/DDBJ whole genome shotgun (WGS) entry which is preliminary data.</text>
</comment>
<dbReference type="Gene3D" id="6.10.250.690">
    <property type="match status" value="1"/>
</dbReference>
<evidence type="ECO:0000313" key="7">
    <source>
        <dbReference type="Proteomes" id="UP000283817"/>
    </source>
</evidence>
<evidence type="ECO:0000256" key="2">
    <source>
        <dbReference type="PROSITE-ProRule" id="PRU00169"/>
    </source>
</evidence>
<evidence type="ECO:0000256" key="3">
    <source>
        <dbReference type="PROSITE-ProRule" id="PRU01091"/>
    </source>
</evidence>
<feature type="domain" description="OmpR/PhoB-type" evidence="5">
    <location>
        <begin position="128"/>
        <end position="229"/>
    </location>
</feature>
<dbReference type="Pfam" id="PF00072">
    <property type="entry name" value="Response_reg"/>
    <property type="match status" value="1"/>
</dbReference>
<dbReference type="Gene3D" id="3.40.50.2300">
    <property type="match status" value="1"/>
</dbReference>
<dbReference type="InterPro" id="IPR039420">
    <property type="entry name" value="WalR-like"/>
</dbReference>
<dbReference type="GO" id="GO:0000156">
    <property type="term" value="F:phosphorelay response regulator activity"/>
    <property type="evidence" value="ECO:0007669"/>
    <property type="project" value="TreeGrafter"/>
</dbReference>
<evidence type="ECO:0000256" key="1">
    <source>
        <dbReference type="ARBA" id="ARBA00023125"/>
    </source>
</evidence>
<dbReference type="GO" id="GO:0032993">
    <property type="term" value="C:protein-DNA complex"/>
    <property type="evidence" value="ECO:0007669"/>
    <property type="project" value="TreeGrafter"/>
</dbReference>
<dbReference type="SUPFAM" id="SSF46894">
    <property type="entry name" value="C-terminal effector domain of the bipartite response regulators"/>
    <property type="match status" value="1"/>
</dbReference>
<dbReference type="CDD" id="cd00383">
    <property type="entry name" value="trans_reg_C"/>
    <property type="match status" value="1"/>
</dbReference>
<dbReference type="GO" id="GO:0005829">
    <property type="term" value="C:cytosol"/>
    <property type="evidence" value="ECO:0007669"/>
    <property type="project" value="TreeGrafter"/>
</dbReference>
<dbReference type="InterPro" id="IPR016032">
    <property type="entry name" value="Sig_transdc_resp-reg_C-effctor"/>
</dbReference>
<dbReference type="RefSeq" id="WP_128410414.1">
    <property type="nucleotide sequence ID" value="NZ_SBHX01000025.1"/>
</dbReference>
<organism evidence="6 7">
    <name type="scientific">Rhizobium leguminosarum</name>
    <dbReference type="NCBI Taxonomy" id="384"/>
    <lineage>
        <taxon>Bacteria</taxon>
        <taxon>Pseudomonadati</taxon>
        <taxon>Pseudomonadota</taxon>
        <taxon>Alphaproteobacteria</taxon>
        <taxon>Hyphomicrobiales</taxon>
        <taxon>Rhizobiaceae</taxon>
        <taxon>Rhizobium/Agrobacterium group</taxon>
        <taxon>Rhizobium</taxon>
    </lineage>
</organism>
<evidence type="ECO:0000313" key="6">
    <source>
        <dbReference type="EMBL" id="RWX32417.1"/>
    </source>
</evidence>
<dbReference type="PANTHER" id="PTHR48111:SF59">
    <property type="entry name" value="TRANSCRIPTIONAL REGULATORY PROTEIN BAER"/>
    <property type="match status" value="1"/>
</dbReference>
<sequence>MNNEFLILFIEDDSETCKLMHRYLQREGFRTVDAPNAKTGLALYLTMKPDLVLLDITLPDRNGYEVLNEIRRLGNTPVILVTGRRDPIDELQAFRGGTDDYITKPFIPDVLVARVIAVLKRGDYRIDNQLIRVGNLTVNLSAHTASVNQLTGQKNLTLTLIEFTLIVCFARSPERVFPRNTLIDKCYEDFGPDDRTIDSHISNLRSKLRAAGASCTLVSVRGVGYRLDNNNG</sequence>
<gene>
    <name evidence="6" type="ORF">EHI47_11005</name>
</gene>
<dbReference type="Gene3D" id="1.10.10.10">
    <property type="entry name" value="Winged helix-like DNA-binding domain superfamily/Winged helix DNA-binding domain"/>
    <property type="match status" value="1"/>
</dbReference>
<feature type="DNA-binding region" description="OmpR/PhoB-type" evidence="3">
    <location>
        <begin position="128"/>
        <end position="229"/>
    </location>
</feature>
<dbReference type="PROSITE" id="PS50110">
    <property type="entry name" value="RESPONSE_REGULATORY"/>
    <property type="match status" value="1"/>
</dbReference>